<organism evidence="13 14">
    <name type="scientific">Sutterella massiliensis</name>
    <dbReference type="NCBI Taxonomy" id="1816689"/>
    <lineage>
        <taxon>Bacteria</taxon>
        <taxon>Pseudomonadati</taxon>
        <taxon>Pseudomonadota</taxon>
        <taxon>Betaproteobacteria</taxon>
        <taxon>Burkholderiales</taxon>
        <taxon>Sutterellaceae</taxon>
        <taxon>Sutterella</taxon>
    </lineage>
</organism>
<feature type="binding site" evidence="9">
    <location>
        <position position="155"/>
    </location>
    <ligand>
        <name>1-deoxy-D-xylulose 5-phosphate</name>
        <dbReference type="ChEBI" id="CHEBI:57792"/>
    </ligand>
</feature>
<dbReference type="HAMAP" id="MF_00183">
    <property type="entry name" value="DXP_reductoisom"/>
    <property type="match status" value="1"/>
</dbReference>
<keyword evidence="9" id="KW-0460">Magnesium</keyword>
<feature type="binding site" evidence="9">
    <location>
        <position position="215"/>
    </location>
    <ligand>
        <name>1-deoxy-D-xylulose 5-phosphate</name>
        <dbReference type="ChEBI" id="CHEBI:57792"/>
    </ligand>
</feature>
<comment type="caution">
    <text evidence="13">The sequence shown here is derived from an EMBL/GenBank/DDBJ whole genome shotgun (WGS) entry which is preliminary data.</text>
</comment>
<feature type="binding site" evidence="9">
    <location>
        <position position="155"/>
    </location>
    <ligand>
        <name>Mn(2+)</name>
        <dbReference type="ChEBI" id="CHEBI:29035"/>
    </ligand>
</feature>
<evidence type="ECO:0000256" key="5">
    <source>
        <dbReference type="ARBA" id="ARBA00023002"/>
    </source>
</evidence>
<comment type="catalytic activity">
    <reaction evidence="8">
        <text>2-C-methyl-D-erythritol 4-phosphate + NADP(+) = 1-deoxy-D-xylulose 5-phosphate + NADPH + H(+)</text>
        <dbReference type="Rhea" id="RHEA:13717"/>
        <dbReference type="ChEBI" id="CHEBI:15378"/>
        <dbReference type="ChEBI" id="CHEBI:57783"/>
        <dbReference type="ChEBI" id="CHEBI:57792"/>
        <dbReference type="ChEBI" id="CHEBI:58262"/>
        <dbReference type="ChEBI" id="CHEBI:58349"/>
        <dbReference type="EC" id="1.1.1.267"/>
    </reaction>
    <physiologicalReaction direction="right-to-left" evidence="8">
        <dbReference type="Rhea" id="RHEA:13719"/>
    </physiologicalReaction>
</comment>
<comment type="function">
    <text evidence="9">Catalyzes the NADPH-dependent rearrangement and reduction of 1-deoxy-D-xylulose-5-phosphate (DXP) to 2-C-methyl-D-erythritol 4-phosphate (MEP).</text>
</comment>
<keyword evidence="3 9" id="KW-0479">Metal-binding</keyword>
<feature type="binding site" evidence="9">
    <location>
        <position position="129"/>
    </location>
    <ligand>
        <name>NADPH</name>
        <dbReference type="ChEBI" id="CHEBI:57783"/>
    </ligand>
</feature>
<sequence>MSVQKITILGATGSIGRSTLDVLKAHPDKFALHAISGGSRVEPLLDIAEAFRPARVAVADERALPALIAGAKARGLTGIELSAGAEASVKFAEDAEADQVVQAIVGAAGLAPTFAAARAGKRLLLANKESVVCGGALLMRTAEEKDAKILPVDSEHSAVFQCLESATAKTRETARIVLTASGGPFRGRKDLSGITPEMAVKHPKWSMGRKISVDSATLMNKGLEVIEASWLFGVPADRIDVVVHPESIIHSMVTFDDGAVLAELGNPDMKTPIAYALSWPERIVSGVAPLDLARIGRLTFEAPDLETFPLLRIAYEALAAGGDRTIVLNGANEEAVAAFLDHEIGFTAIADTVRAALDACAQTTPASLEEIFAVDAAARAATRRYIERTRCGGR</sequence>
<evidence type="ECO:0000259" key="10">
    <source>
        <dbReference type="Pfam" id="PF02670"/>
    </source>
</evidence>
<feature type="binding site" evidence="9">
    <location>
        <position position="181"/>
    </location>
    <ligand>
        <name>1-deoxy-D-xylulose 5-phosphate</name>
        <dbReference type="ChEBI" id="CHEBI:57792"/>
    </ligand>
</feature>
<dbReference type="InterPro" id="IPR003821">
    <property type="entry name" value="DXP_reductoisomerase"/>
</dbReference>
<feature type="binding site" evidence="9">
    <location>
        <position position="224"/>
    </location>
    <ligand>
        <name>1-deoxy-D-xylulose 5-phosphate</name>
        <dbReference type="ChEBI" id="CHEBI:57792"/>
    </ligand>
</feature>
<dbReference type="EC" id="1.1.1.267" evidence="9"/>
<gene>
    <name evidence="9" type="primary">dxr</name>
    <name evidence="13" type="ORF">H6A60_05040</name>
</gene>
<dbReference type="Pfam" id="PF08436">
    <property type="entry name" value="DXP_redisom_C"/>
    <property type="match status" value="1"/>
</dbReference>
<keyword evidence="6 9" id="KW-0464">Manganese</keyword>
<feature type="domain" description="1-deoxy-D-xylulose 5-phosphate reductoisomerase N-terminal" evidence="10">
    <location>
        <begin position="6"/>
        <end position="135"/>
    </location>
</feature>
<keyword evidence="7 9" id="KW-0414">Isoprene biosynthesis</keyword>
<dbReference type="SUPFAM" id="SSF69055">
    <property type="entry name" value="1-deoxy-D-xylulose-5-phosphate reductoisomerase, C-terminal domain"/>
    <property type="match status" value="1"/>
</dbReference>
<feature type="binding site" evidence="9">
    <location>
        <position position="202"/>
    </location>
    <ligand>
        <name>1-deoxy-D-xylulose 5-phosphate</name>
        <dbReference type="ChEBI" id="CHEBI:57792"/>
    </ligand>
</feature>
<accession>A0ABS2DR78</accession>
<dbReference type="SUPFAM" id="SSF55347">
    <property type="entry name" value="Glyceraldehyde-3-phosphate dehydrogenase-like, C-terminal domain"/>
    <property type="match status" value="1"/>
</dbReference>
<evidence type="ECO:0000313" key="13">
    <source>
        <dbReference type="EMBL" id="MBM6703848.1"/>
    </source>
</evidence>
<dbReference type="InterPro" id="IPR013512">
    <property type="entry name" value="DXP_reductoisomerase_N"/>
</dbReference>
<evidence type="ECO:0000256" key="9">
    <source>
        <dbReference type="HAMAP-Rule" id="MF_00183"/>
    </source>
</evidence>
<feature type="binding site" evidence="9">
    <location>
        <position position="14"/>
    </location>
    <ligand>
        <name>NADPH</name>
        <dbReference type="ChEBI" id="CHEBI:57783"/>
    </ligand>
</feature>
<comment type="similarity">
    <text evidence="2 9">Belongs to the DXR family.</text>
</comment>
<comment type="pathway">
    <text evidence="1 9">Isoprenoid biosynthesis; isopentenyl diphosphate biosynthesis via DXP pathway; isopentenyl diphosphate from 1-deoxy-D-xylulose 5-phosphate: step 1/6.</text>
</comment>
<evidence type="ECO:0000256" key="8">
    <source>
        <dbReference type="ARBA" id="ARBA00048543"/>
    </source>
</evidence>
<feature type="binding site" evidence="9">
    <location>
        <position position="221"/>
    </location>
    <ligand>
        <name>1-deoxy-D-xylulose 5-phosphate</name>
        <dbReference type="ChEBI" id="CHEBI:57792"/>
    </ligand>
</feature>
<dbReference type="NCBIfam" id="TIGR00243">
    <property type="entry name" value="Dxr"/>
    <property type="match status" value="1"/>
</dbReference>
<dbReference type="InterPro" id="IPR026877">
    <property type="entry name" value="DXPR_C"/>
</dbReference>
<dbReference type="InterPro" id="IPR036169">
    <property type="entry name" value="DXPR_C_sf"/>
</dbReference>
<protein>
    <recommendedName>
        <fullName evidence="9">1-deoxy-D-xylulose 5-phosphate reductoisomerase</fullName>
        <shortName evidence="9">DXP reductoisomerase</shortName>
        <ecNumber evidence="9">1.1.1.267</ecNumber>
    </recommendedName>
    <alternativeName>
        <fullName evidence="9">1-deoxyxylulose-5-phosphate reductoisomerase</fullName>
    </alternativeName>
    <alternativeName>
        <fullName evidence="9">2-C-methyl-D-erythritol 4-phosphate synthase</fullName>
    </alternativeName>
</protein>
<evidence type="ECO:0000313" key="14">
    <source>
        <dbReference type="Proteomes" id="UP000715095"/>
    </source>
</evidence>
<feature type="binding site" evidence="9">
    <location>
        <position position="224"/>
    </location>
    <ligand>
        <name>Mn(2+)</name>
        <dbReference type="ChEBI" id="CHEBI:29035"/>
    </ligand>
</feature>
<feature type="binding site" evidence="9">
    <location>
        <position position="128"/>
    </location>
    <ligand>
        <name>1-deoxy-D-xylulose 5-phosphate</name>
        <dbReference type="ChEBI" id="CHEBI:57792"/>
    </ligand>
</feature>
<comment type="cofactor">
    <cofactor evidence="9">
        <name>Mg(2+)</name>
        <dbReference type="ChEBI" id="CHEBI:18420"/>
    </cofactor>
    <cofactor evidence="9">
        <name>Mn(2+)</name>
        <dbReference type="ChEBI" id="CHEBI:29035"/>
    </cofactor>
</comment>
<dbReference type="GO" id="GO:0030604">
    <property type="term" value="F:1-deoxy-D-xylulose-5-phosphate reductoisomerase activity"/>
    <property type="evidence" value="ECO:0007669"/>
    <property type="project" value="UniProtKB-EC"/>
</dbReference>
<dbReference type="RefSeq" id="WP_205102320.1">
    <property type="nucleotide sequence ID" value="NZ_JACJJC010000006.1"/>
</dbReference>
<dbReference type="InterPro" id="IPR013644">
    <property type="entry name" value="DXP_reductoisomerase_C"/>
</dbReference>
<keyword evidence="4 9" id="KW-0521">NADP</keyword>
<evidence type="ECO:0000256" key="4">
    <source>
        <dbReference type="ARBA" id="ARBA00022857"/>
    </source>
</evidence>
<feature type="binding site" evidence="9">
    <location>
        <position position="154"/>
    </location>
    <ligand>
        <name>1-deoxy-D-xylulose 5-phosphate</name>
        <dbReference type="ChEBI" id="CHEBI:57792"/>
    </ligand>
</feature>
<dbReference type="Pfam" id="PF02670">
    <property type="entry name" value="DXP_reductoisom"/>
    <property type="match status" value="1"/>
</dbReference>
<feature type="domain" description="DXP reductoisomerase C-terminal" evidence="12">
    <location>
        <begin position="264"/>
        <end position="380"/>
    </location>
</feature>
<evidence type="ECO:0000256" key="3">
    <source>
        <dbReference type="ARBA" id="ARBA00022723"/>
    </source>
</evidence>
<evidence type="ECO:0000259" key="12">
    <source>
        <dbReference type="Pfam" id="PF13288"/>
    </source>
</evidence>
<evidence type="ECO:0000256" key="7">
    <source>
        <dbReference type="ARBA" id="ARBA00023229"/>
    </source>
</evidence>
<dbReference type="Gene3D" id="3.40.50.720">
    <property type="entry name" value="NAD(P)-binding Rossmann-like Domain"/>
    <property type="match status" value="1"/>
</dbReference>
<proteinExistence type="inferred from homology"/>
<feature type="binding site" evidence="9">
    <location>
        <position position="127"/>
    </location>
    <ligand>
        <name>NADPH</name>
        <dbReference type="ChEBI" id="CHEBI:57783"/>
    </ligand>
</feature>
<feature type="binding site" evidence="9">
    <location>
        <position position="38"/>
    </location>
    <ligand>
        <name>NADPH</name>
        <dbReference type="ChEBI" id="CHEBI:57783"/>
    </ligand>
</feature>
<reference evidence="13 14" key="1">
    <citation type="journal article" date="2021" name="Sci. Rep.">
        <title>The distribution of antibiotic resistance genes in chicken gut microbiota commensals.</title>
        <authorList>
            <person name="Juricova H."/>
            <person name="Matiasovicova J."/>
            <person name="Kubasova T."/>
            <person name="Cejkova D."/>
            <person name="Rychlik I."/>
        </authorList>
    </citation>
    <scope>NUCLEOTIDE SEQUENCE [LARGE SCALE GENOMIC DNA]</scope>
    <source>
        <strain evidence="13 14">An829</strain>
    </source>
</reference>
<dbReference type="NCBIfam" id="NF009114">
    <property type="entry name" value="PRK12464.1"/>
    <property type="match status" value="1"/>
</dbReference>
<feature type="domain" description="1-deoxy-D-xylulose 5-phosphate reductoisomerase C-terminal" evidence="11">
    <location>
        <begin position="149"/>
        <end position="232"/>
    </location>
</feature>
<feature type="binding site" evidence="9">
    <location>
        <position position="208"/>
    </location>
    <ligand>
        <name>NADPH</name>
        <dbReference type="ChEBI" id="CHEBI:57783"/>
    </ligand>
</feature>
<feature type="binding site" evidence="9">
    <location>
        <position position="13"/>
    </location>
    <ligand>
        <name>NADPH</name>
        <dbReference type="ChEBI" id="CHEBI:57783"/>
    </ligand>
</feature>
<dbReference type="InterPro" id="IPR036291">
    <property type="entry name" value="NAD(P)-bd_dom_sf"/>
</dbReference>
<evidence type="ECO:0000256" key="1">
    <source>
        <dbReference type="ARBA" id="ARBA00005094"/>
    </source>
</evidence>
<keyword evidence="14" id="KW-1185">Reference proteome</keyword>
<feature type="binding site" evidence="9">
    <location>
        <position position="15"/>
    </location>
    <ligand>
        <name>NADPH</name>
        <dbReference type="ChEBI" id="CHEBI:57783"/>
    </ligand>
</feature>
<evidence type="ECO:0000256" key="2">
    <source>
        <dbReference type="ARBA" id="ARBA00006825"/>
    </source>
</evidence>
<feature type="binding site" evidence="9">
    <location>
        <position position="12"/>
    </location>
    <ligand>
        <name>NADPH</name>
        <dbReference type="ChEBI" id="CHEBI:57783"/>
    </ligand>
</feature>
<evidence type="ECO:0000256" key="6">
    <source>
        <dbReference type="ARBA" id="ARBA00023211"/>
    </source>
</evidence>
<dbReference type="PANTHER" id="PTHR30525:SF0">
    <property type="entry name" value="1-DEOXY-D-XYLULOSE 5-PHOSPHATE REDUCTOISOMERASE, CHLOROPLASTIC"/>
    <property type="match status" value="1"/>
</dbReference>
<dbReference type="PANTHER" id="PTHR30525">
    <property type="entry name" value="1-DEOXY-D-XYLULOSE 5-PHOSPHATE REDUCTOISOMERASE"/>
    <property type="match status" value="1"/>
</dbReference>
<feature type="binding site" evidence="9">
    <location>
        <position position="220"/>
    </location>
    <ligand>
        <name>1-deoxy-D-xylulose 5-phosphate</name>
        <dbReference type="ChEBI" id="CHEBI:57792"/>
    </ligand>
</feature>
<keyword evidence="5 9" id="KW-0560">Oxidoreductase</keyword>
<dbReference type="Gene3D" id="1.10.1740.10">
    <property type="match status" value="1"/>
</dbReference>
<dbReference type="Pfam" id="PF13288">
    <property type="entry name" value="DXPR_C"/>
    <property type="match status" value="1"/>
</dbReference>
<comment type="caution">
    <text evidence="9">Lacks conserved residue(s) required for the propagation of feature annotation.</text>
</comment>
<dbReference type="EMBL" id="JACJJC010000006">
    <property type="protein sequence ID" value="MBM6703848.1"/>
    <property type="molecule type" value="Genomic_DNA"/>
</dbReference>
<dbReference type="SUPFAM" id="SSF51735">
    <property type="entry name" value="NAD(P)-binding Rossmann-fold domains"/>
    <property type="match status" value="1"/>
</dbReference>
<dbReference type="Proteomes" id="UP000715095">
    <property type="component" value="Unassembled WGS sequence"/>
</dbReference>
<feature type="binding site" evidence="9">
    <location>
        <position position="153"/>
    </location>
    <ligand>
        <name>Mn(2+)</name>
        <dbReference type="ChEBI" id="CHEBI:29035"/>
    </ligand>
</feature>
<evidence type="ECO:0000259" key="11">
    <source>
        <dbReference type="Pfam" id="PF08436"/>
    </source>
</evidence>
<dbReference type="PIRSF" id="PIRSF006205">
    <property type="entry name" value="Dxp_reductismrs"/>
    <property type="match status" value="1"/>
</dbReference>
<name>A0ABS2DR78_9BURK</name>